<keyword evidence="2" id="KW-0813">Transport</keyword>
<dbReference type="InterPro" id="IPR001046">
    <property type="entry name" value="NRAMP_fam"/>
</dbReference>
<dbReference type="Proteomes" id="UP000002156">
    <property type="component" value="Chromosome"/>
</dbReference>
<name>B0K9J8_THEP3</name>
<sequence>MEDRKTLWQKIASIGPGAIVAAAFIGPGTVTTCTLAGVNYKYTLLWALLFSTIATIILQEMSARIGIVANKGLGSTIRETFEENPTAKIVVIALVIAALGIGNSAFQSGNISGASMGLQVILGGSKQVWVVLIALIAGFLLWTSSYKLIEKVLVGIVIMMSIVFVATAVVISPNWGEVFRGIFVPTIPPGALIVTLGLIGTTVVPYNLYLHSSITAERWGSYKDKREAISESRADTMLSIGLGGIISMAIIITSSSMFSTGVQIKTAADMASQLEPLLGPWAKWFFAIGLFCAGISSAITAPMAAAYAITGVLGLKSDLKERHFRIIWLLVLLIGATVAFLGANPVQVIVFAQAVNGVLLPISAILLLVVINNQKIMKEFANTTVSNILGYFVVVVTVILGLRMFLTALKII</sequence>
<keyword evidence="3 6" id="KW-0812">Transmembrane</keyword>
<feature type="transmembrane region" description="Helical" evidence="6">
    <location>
        <begin position="240"/>
        <end position="264"/>
    </location>
</feature>
<dbReference type="NCBIfam" id="NF037982">
    <property type="entry name" value="Nramp_1"/>
    <property type="match status" value="1"/>
</dbReference>
<feature type="transmembrane region" description="Helical" evidence="6">
    <location>
        <begin position="349"/>
        <end position="372"/>
    </location>
</feature>
<feature type="transmembrane region" description="Helical" evidence="6">
    <location>
        <begin position="12"/>
        <end position="38"/>
    </location>
</feature>
<evidence type="ECO:0000313" key="7">
    <source>
        <dbReference type="EMBL" id="ABY94811.1"/>
    </source>
</evidence>
<feature type="transmembrane region" description="Helical" evidence="6">
    <location>
        <begin position="152"/>
        <end position="171"/>
    </location>
</feature>
<dbReference type="GO" id="GO:0034755">
    <property type="term" value="P:iron ion transmembrane transport"/>
    <property type="evidence" value="ECO:0007669"/>
    <property type="project" value="TreeGrafter"/>
</dbReference>
<dbReference type="KEGG" id="tpd:Teth39_1156"/>
<feature type="transmembrane region" description="Helical" evidence="6">
    <location>
        <begin position="89"/>
        <end position="107"/>
    </location>
</feature>
<organism evidence="7 8">
    <name type="scientific">Thermoanaerobacter pseudethanolicus (strain ATCC 33223 / 39E)</name>
    <name type="common">Clostridium thermohydrosulfuricum</name>
    <dbReference type="NCBI Taxonomy" id="340099"/>
    <lineage>
        <taxon>Bacteria</taxon>
        <taxon>Bacillati</taxon>
        <taxon>Bacillota</taxon>
        <taxon>Clostridia</taxon>
        <taxon>Thermoanaerobacterales</taxon>
        <taxon>Thermoanaerobacteraceae</taxon>
        <taxon>Thermoanaerobacter</taxon>
    </lineage>
</organism>
<dbReference type="GO" id="GO:0005886">
    <property type="term" value="C:plasma membrane"/>
    <property type="evidence" value="ECO:0007669"/>
    <property type="project" value="TreeGrafter"/>
</dbReference>
<dbReference type="AlphaFoldDB" id="B0K9J8"/>
<dbReference type="PRINTS" id="PR00447">
    <property type="entry name" value="NATRESASSCMP"/>
</dbReference>
<feature type="transmembrane region" description="Helical" evidence="6">
    <location>
        <begin position="284"/>
        <end position="314"/>
    </location>
</feature>
<protein>
    <submittedName>
        <fullName evidence="7">Natural resistance-associated macrophage protein</fullName>
    </submittedName>
</protein>
<feature type="transmembrane region" description="Helical" evidence="6">
    <location>
        <begin position="384"/>
        <end position="406"/>
    </location>
</feature>
<dbReference type="eggNOG" id="COG1914">
    <property type="taxonomic scope" value="Bacteria"/>
</dbReference>
<evidence type="ECO:0000256" key="2">
    <source>
        <dbReference type="ARBA" id="ARBA00022448"/>
    </source>
</evidence>
<dbReference type="PANTHER" id="PTHR11706:SF33">
    <property type="entry name" value="NATURAL RESISTANCE-ASSOCIATED MACROPHAGE PROTEIN 2"/>
    <property type="match status" value="1"/>
</dbReference>
<evidence type="ECO:0000256" key="4">
    <source>
        <dbReference type="ARBA" id="ARBA00022989"/>
    </source>
</evidence>
<evidence type="ECO:0000256" key="3">
    <source>
        <dbReference type="ARBA" id="ARBA00022692"/>
    </source>
</evidence>
<feature type="transmembrane region" description="Helical" evidence="6">
    <location>
        <begin position="191"/>
        <end position="209"/>
    </location>
</feature>
<dbReference type="HOGENOM" id="CLU_020088_6_3_9"/>
<dbReference type="PANTHER" id="PTHR11706">
    <property type="entry name" value="SOLUTE CARRIER PROTEIN FAMILY 11 MEMBER"/>
    <property type="match status" value="1"/>
</dbReference>
<dbReference type="GO" id="GO:0015086">
    <property type="term" value="F:cadmium ion transmembrane transporter activity"/>
    <property type="evidence" value="ECO:0007669"/>
    <property type="project" value="TreeGrafter"/>
</dbReference>
<keyword evidence="5 6" id="KW-0472">Membrane</keyword>
<feature type="transmembrane region" description="Helical" evidence="6">
    <location>
        <begin position="127"/>
        <end position="145"/>
    </location>
</feature>
<dbReference type="Pfam" id="PF01566">
    <property type="entry name" value="Nramp"/>
    <property type="match status" value="1"/>
</dbReference>
<gene>
    <name evidence="7" type="ordered locus">Teth39_1156</name>
</gene>
<reference evidence="8" key="1">
    <citation type="submission" date="2008-01" db="EMBL/GenBank/DDBJ databases">
        <title>Complete sequence of Thermoanaerobacter pseudethanolicus 39E.</title>
        <authorList>
            <person name="Copeland A."/>
            <person name="Lucas S."/>
            <person name="Lapidus A."/>
            <person name="Barry K."/>
            <person name="Glavina del Rio T."/>
            <person name="Dalin E."/>
            <person name="Tice H."/>
            <person name="Pitluck S."/>
            <person name="Bruce D."/>
            <person name="Goodwin L."/>
            <person name="Saunders E."/>
            <person name="Brettin T."/>
            <person name="Detter J.C."/>
            <person name="Han C."/>
            <person name="Schmutz J."/>
            <person name="Larimer F."/>
            <person name="Land M."/>
            <person name="Hauser L."/>
            <person name="Kyrpides N."/>
            <person name="Lykidis A."/>
            <person name="Hemme C."/>
            <person name="Fields M.W."/>
            <person name="He Z."/>
            <person name="Zhou J."/>
            <person name="Richardson P."/>
        </authorList>
    </citation>
    <scope>NUCLEOTIDE SEQUENCE [LARGE SCALE GENOMIC DNA]</scope>
    <source>
        <strain evidence="8">ATCC 33223 / DSM 2355 / 39E</strain>
    </source>
</reference>
<dbReference type="EMBL" id="CP000924">
    <property type="protein sequence ID" value="ABY94811.1"/>
    <property type="molecule type" value="Genomic_DNA"/>
</dbReference>
<feature type="transmembrane region" description="Helical" evidence="6">
    <location>
        <begin position="326"/>
        <end position="343"/>
    </location>
</feature>
<keyword evidence="8" id="KW-1185">Reference proteome</keyword>
<evidence type="ECO:0000256" key="1">
    <source>
        <dbReference type="ARBA" id="ARBA00004141"/>
    </source>
</evidence>
<evidence type="ECO:0000256" key="5">
    <source>
        <dbReference type="ARBA" id="ARBA00023136"/>
    </source>
</evidence>
<feature type="transmembrane region" description="Helical" evidence="6">
    <location>
        <begin position="44"/>
        <end position="68"/>
    </location>
</feature>
<evidence type="ECO:0000256" key="6">
    <source>
        <dbReference type="SAM" id="Phobius"/>
    </source>
</evidence>
<comment type="subcellular location">
    <subcellularLocation>
        <location evidence="1">Membrane</location>
        <topology evidence="1">Multi-pass membrane protein</topology>
    </subcellularLocation>
</comment>
<dbReference type="STRING" id="340099.Teth39_1156"/>
<evidence type="ECO:0000313" key="8">
    <source>
        <dbReference type="Proteomes" id="UP000002156"/>
    </source>
</evidence>
<keyword evidence="4 6" id="KW-1133">Transmembrane helix</keyword>
<accession>B0K9J8</accession>
<dbReference type="RefSeq" id="WP_012269339.1">
    <property type="nucleotide sequence ID" value="NC_010321.1"/>
</dbReference>
<proteinExistence type="predicted"/>
<dbReference type="GO" id="GO:0005384">
    <property type="term" value="F:manganese ion transmembrane transporter activity"/>
    <property type="evidence" value="ECO:0007669"/>
    <property type="project" value="TreeGrafter"/>
</dbReference>